<evidence type="ECO:0000259" key="7">
    <source>
        <dbReference type="PROSITE" id="PS50949"/>
    </source>
</evidence>
<reference evidence="8 9" key="1">
    <citation type="submission" date="2018-11" db="EMBL/GenBank/DDBJ databases">
        <title>The draft genome sequence of Amphritea balenae JAMM 1525T.</title>
        <authorList>
            <person name="Fang Z."/>
            <person name="Zhang Y."/>
            <person name="Han X."/>
        </authorList>
    </citation>
    <scope>NUCLEOTIDE SEQUENCE [LARGE SCALE GENOMIC DNA]</scope>
    <source>
        <strain evidence="8 9">JAMM 1525</strain>
    </source>
</reference>
<dbReference type="GO" id="GO:0008483">
    <property type="term" value="F:transaminase activity"/>
    <property type="evidence" value="ECO:0007669"/>
    <property type="project" value="UniProtKB-KW"/>
</dbReference>
<dbReference type="PANTHER" id="PTHR46577:SF2">
    <property type="entry name" value="TRANSCRIPTIONAL REGULATORY PROTEIN"/>
    <property type="match status" value="1"/>
</dbReference>
<dbReference type="Pfam" id="PF00155">
    <property type="entry name" value="Aminotran_1_2"/>
    <property type="match status" value="1"/>
</dbReference>
<feature type="domain" description="HTH gntR-type" evidence="7">
    <location>
        <begin position="3"/>
        <end position="71"/>
    </location>
</feature>
<proteinExistence type="inferred from homology"/>
<dbReference type="InterPro" id="IPR015421">
    <property type="entry name" value="PyrdxlP-dep_Trfase_major"/>
</dbReference>
<dbReference type="PANTHER" id="PTHR46577">
    <property type="entry name" value="HTH-TYPE TRANSCRIPTIONAL REGULATORY PROTEIN GABR"/>
    <property type="match status" value="1"/>
</dbReference>
<dbReference type="InterPro" id="IPR036388">
    <property type="entry name" value="WH-like_DNA-bd_sf"/>
</dbReference>
<evidence type="ECO:0000313" key="8">
    <source>
        <dbReference type="EMBL" id="RRC97061.1"/>
    </source>
</evidence>
<evidence type="ECO:0000256" key="2">
    <source>
        <dbReference type="ARBA" id="ARBA00022898"/>
    </source>
</evidence>
<dbReference type="Pfam" id="PF00392">
    <property type="entry name" value="GntR"/>
    <property type="match status" value="1"/>
</dbReference>
<evidence type="ECO:0000256" key="4">
    <source>
        <dbReference type="ARBA" id="ARBA00023125"/>
    </source>
</evidence>
<dbReference type="CDD" id="cd00609">
    <property type="entry name" value="AAT_like"/>
    <property type="match status" value="1"/>
</dbReference>
<dbReference type="InterPro" id="IPR036390">
    <property type="entry name" value="WH_DNA-bd_sf"/>
</dbReference>
<dbReference type="InterPro" id="IPR015422">
    <property type="entry name" value="PyrdxlP-dep_Trfase_small"/>
</dbReference>
<keyword evidence="8" id="KW-0032">Aminotransferase</keyword>
<dbReference type="Proteomes" id="UP000267535">
    <property type="component" value="Unassembled WGS sequence"/>
</dbReference>
<dbReference type="PROSITE" id="PS50949">
    <property type="entry name" value="HTH_GNTR"/>
    <property type="match status" value="1"/>
</dbReference>
<evidence type="ECO:0000256" key="6">
    <source>
        <dbReference type="SAM" id="MobiDB-lite"/>
    </source>
</evidence>
<evidence type="ECO:0000256" key="1">
    <source>
        <dbReference type="ARBA" id="ARBA00005384"/>
    </source>
</evidence>
<dbReference type="OrthoDB" id="9804020at2"/>
<dbReference type="EMBL" id="RQXV01000014">
    <property type="protein sequence ID" value="RRC97061.1"/>
    <property type="molecule type" value="Genomic_DNA"/>
</dbReference>
<dbReference type="InterPro" id="IPR051446">
    <property type="entry name" value="HTH_trans_reg/aminotransferase"/>
</dbReference>
<accession>A0A3P1SIF2</accession>
<keyword evidence="4" id="KW-0238">DNA-binding</keyword>
<dbReference type="SUPFAM" id="SSF53383">
    <property type="entry name" value="PLP-dependent transferases"/>
    <property type="match status" value="1"/>
</dbReference>
<dbReference type="GO" id="GO:0003700">
    <property type="term" value="F:DNA-binding transcription factor activity"/>
    <property type="evidence" value="ECO:0007669"/>
    <property type="project" value="InterPro"/>
</dbReference>
<dbReference type="AlphaFoldDB" id="A0A3P1SIF2"/>
<gene>
    <name evidence="8" type="ORF">EHS89_19085</name>
</gene>
<dbReference type="Gene3D" id="3.40.640.10">
    <property type="entry name" value="Type I PLP-dependent aspartate aminotransferase-like (Major domain)"/>
    <property type="match status" value="1"/>
</dbReference>
<keyword evidence="5" id="KW-0804">Transcription</keyword>
<dbReference type="SUPFAM" id="SSF46785">
    <property type="entry name" value="Winged helix' DNA-binding domain"/>
    <property type="match status" value="1"/>
</dbReference>
<keyword evidence="9" id="KW-1185">Reference proteome</keyword>
<comment type="similarity">
    <text evidence="1">In the C-terminal section; belongs to the class-I pyridoxal-phosphate-dependent aminotransferase family.</text>
</comment>
<organism evidence="8 9">
    <name type="scientific">Amphritea balenae</name>
    <dbReference type="NCBI Taxonomy" id="452629"/>
    <lineage>
        <taxon>Bacteria</taxon>
        <taxon>Pseudomonadati</taxon>
        <taxon>Pseudomonadota</taxon>
        <taxon>Gammaproteobacteria</taxon>
        <taxon>Oceanospirillales</taxon>
        <taxon>Oceanospirillaceae</taxon>
        <taxon>Amphritea</taxon>
    </lineage>
</organism>
<evidence type="ECO:0000256" key="5">
    <source>
        <dbReference type="ARBA" id="ARBA00023163"/>
    </source>
</evidence>
<feature type="region of interest" description="Disordered" evidence="6">
    <location>
        <begin position="134"/>
        <end position="153"/>
    </location>
</feature>
<dbReference type="InterPro" id="IPR004839">
    <property type="entry name" value="Aminotransferase_I/II_large"/>
</dbReference>
<dbReference type="Gene3D" id="3.90.1150.10">
    <property type="entry name" value="Aspartate Aminotransferase, domain 1"/>
    <property type="match status" value="1"/>
</dbReference>
<keyword evidence="8" id="KW-0808">Transferase</keyword>
<dbReference type="RefSeq" id="WP_124927771.1">
    <property type="nucleotide sequence ID" value="NZ_BMOH01000003.1"/>
</dbReference>
<keyword evidence="2" id="KW-0663">Pyridoxal phosphate</keyword>
<protein>
    <submittedName>
        <fullName evidence="8">PLP-dependent aminotransferase family protein</fullName>
    </submittedName>
</protein>
<evidence type="ECO:0000256" key="3">
    <source>
        <dbReference type="ARBA" id="ARBA00023015"/>
    </source>
</evidence>
<sequence>MTQPIYQKLANNLQQQINQGNLSPGDKLPSVRRLSSEQKVSPGTVLNCYSLLEQMELIEARPQSGYYVLQPKPDLMRHPSVMKPVSNPVNVTMGDLALQVVTATDNPTGTPMGPAYPSNEFSLSRQLWKEFGRQTRQHASAQTPHASPLGYSVPPGDTELIRQLARHYGPLSLDINPESIVITNGCQEALNLSLQAVTKPGDIVAVESPVFYGTLQLMEALGLKVIEIPATPEQGISLEALKMALQQWPIKAIFLSANIGNPLGYLMPDSHKEALVQLLQQYDLPLIEDDVFGDLAYTQGRPLPVKAFDKDGRVLWCSSISKTIDPAIRIGWLSAGRYHDRVRYLKYVSTMASPTIPQRATAKILQGSGYYRHLRIIRDSYRKRRDQMISWTQRYMPEATRMTFPQGGFLLWLELPEGCCNSLEIYHRALEQQISIAPGILFSASDNYHRCIRLNYACADNENYGRAIRTLSGLLQ</sequence>
<evidence type="ECO:0000313" key="9">
    <source>
        <dbReference type="Proteomes" id="UP000267535"/>
    </source>
</evidence>
<dbReference type="InterPro" id="IPR015424">
    <property type="entry name" value="PyrdxlP-dep_Trfase"/>
</dbReference>
<dbReference type="InterPro" id="IPR000524">
    <property type="entry name" value="Tscrpt_reg_HTH_GntR"/>
</dbReference>
<dbReference type="CDD" id="cd07377">
    <property type="entry name" value="WHTH_GntR"/>
    <property type="match status" value="1"/>
</dbReference>
<dbReference type="SMART" id="SM00345">
    <property type="entry name" value="HTH_GNTR"/>
    <property type="match status" value="1"/>
</dbReference>
<dbReference type="GO" id="GO:0030170">
    <property type="term" value="F:pyridoxal phosphate binding"/>
    <property type="evidence" value="ECO:0007669"/>
    <property type="project" value="InterPro"/>
</dbReference>
<dbReference type="Gene3D" id="1.10.10.10">
    <property type="entry name" value="Winged helix-like DNA-binding domain superfamily/Winged helix DNA-binding domain"/>
    <property type="match status" value="1"/>
</dbReference>
<name>A0A3P1SIF2_9GAMM</name>
<keyword evidence="3" id="KW-0805">Transcription regulation</keyword>
<comment type="caution">
    <text evidence="8">The sequence shown here is derived from an EMBL/GenBank/DDBJ whole genome shotgun (WGS) entry which is preliminary data.</text>
</comment>
<dbReference type="GO" id="GO:0003677">
    <property type="term" value="F:DNA binding"/>
    <property type="evidence" value="ECO:0007669"/>
    <property type="project" value="UniProtKB-KW"/>
</dbReference>